<evidence type="ECO:0000313" key="2">
    <source>
        <dbReference type="EMBL" id="KAF4148652.1"/>
    </source>
</evidence>
<organism evidence="1 3">
    <name type="scientific">Phytophthora infestans</name>
    <name type="common">Potato late blight agent</name>
    <name type="synonym">Botrytis infestans</name>
    <dbReference type="NCBI Taxonomy" id="4787"/>
    <lineage>
        <taxon>Eukaryota</taxon>
        <taxon>Sar</taxon>
        <taxon>Stramenopiles</taxon>
        <taxon>Oomycota</taxon>
        <taxon>Peronosporomycetes</taxon>
        <taxon>Peronosporales</taxon>
        <taxon>Peronosporaceae</taxon>
        <taxon>Phytophthora</taxon>
    </lineage>
</organism>
<proteinExistence type="predicted"/>
<reference evidence="1" key="1">
    <citation type="submission" date="2020-04" db="EMBL/GenBank/DDBJ databases">
        <title>Hybrid Assembly of Korean Phytophthora infestans isolates.</title>
        <authorList>
            <person name="Prokchorchik M."/>
            <person name="Lee Y."/>
            <person name="Seo J."/>
            <person name="Cho J.-H."/>
            <person name="Park Y.-E."/>
            <person name="Jang D.-C."/>
            <person name="Im J.-S."/>
            <person name="Choi J.-G."/>
            <person name="Park H.-J."/>
            <person name="Lee G.-B."/>
            <person name="Lee Y.-G."/>
            <person name="Hong S.-Y."/>
            <person name="Cho K."/>
            <person name="Sohn K.H."/>
        </authorList>
    </citation>
    <scope>NUCLEOTIDE SEQUENCE</scope>
    <source>
        <strain evidence="1">KR_1_A1</strain>
        <strain evidence="2">KR_2_A2</strain>
    </source>
</reference>
<dbReference type="Proteomes" id="UP000602510">
    <property type="component" value="Unassembled WGS sequence"/>
</dbReference>
<dbReference type="EMBL" id="WSZM01000183">
    <property type="protein sequence ID" value="KAF4039049.1"/>
    <property type="molecule type" value="Genomic_DNA"/>
</dbReference>
<name>A0A833W1Y0_PHYIN</name>
<dbReference type="Proteomes" id="UP000704712">
    <property type="component" value="Unassembled WGS sequence"/>
</dbReference>
<dbReference type="EMBL" id="JAACNO010000254">
    <property type="protein sequence ID" value="KAF4148652.1"/>
    <property type="molecule type" value="Genomic_DNA"/>
</dbReference>
<dbReference type="AlphaFoldDB" id="A0A833W1Y0"/>
<accession>A0A833W1Y0</accession>
<evidence type="ECO:0000313" key="1">
    <source>
        <dbReference type="EMBL" id="KAF4039049.1"/>
    </source>
</evidence>
<sequence>MFVNFVAFRFTYTTASITLGSTKVVHTVSMFLLLSVFDNISVVTLPQRSLLIVLENTRVSIRVHFVPGDNAQTVVLPTLAVLEINRGNSIGLVFRGRLQRCVCVFL</sequence>
<evidence type="ECO:0000313" key="3">
    <source>
        <dbReference type="Proteomes" id="UP000602510"/>
    </source>
</evidence>
<gene>
    <name evidence="1" type="ORF">GN244_ATG08796</name>
    <name evidence="2" type="ORF">GN958_ATG02132</name>
</gene>
<protein>
    <submittedName>
        <fullName evidence="1">Uncharacterized protein</fullName>
    </submittedName>
</protein>
<keyword evidence="3" id="KW-1185">Reference proteome</keyword>
<comment type="caution">
    <text evidence="1">The sequence shown here is derived from an EMBL/GenBank/DDBJ whole genome shotgun (WGS) entry which is preliminary data.</text>
</comment>